<accession>B7S8Y2</accession>
<reference evidence="1" key="1">
    <citation type="submission" date="2007-06" db="EMBL/GenBank/DDBJ databases">
        <title>Bracovirus Evolution: Comparative Genomics of Multiple Viral and Proviral Genomes.</title>
        <authorList>
            <person name="Desjardins C.A."/>
            <person name="Gundersen-Rindal D.E."/>
            <person name="Hostetler J.B."/>
            <person name="Tallon L.J."/>
            <person name="Utterback T.R."/>
            <person name="Fuester R.W."/>
            <person name="Schatz M.C."/>
            <person name="Pedroni M.J."/>
            <person name="Fadrosh D.W."/>
            <person name="Haas B.J."/>
            <person name="Toms B.S."/>
            <person name="Chen D."/>
            <person name="Nene V."/>
        </authorList>
    </citation>
    <scope>NUCLEOTIDE SEQUENCE</scope>
</reference>
<dbReference type="AlphaFoldDB" id="B7S8Y2"/>
<protein>
    <submittedName>
        <fullName evidence="1">Uncharacterized protein</fullName>
    </submittedName>
</protein>
<dbReference type="EMBL" id="EF710655">
    <property type="protein sequence ID" value="ACE75357.1"/>
    <property type="molecule type" value="Genomic_DNA"/>
</dbReference>
<gene>
    <name evidence="1" type="ORF">GIP_L2_0080</name>
</gene>
<name>B7S8Y2_GLYIN</name>
<proteinExistence type="predicted"/>
<sequence>MLNCYVKLEPGELVGAFRVGKKARGGNSQHGQGSAVTHSFIITLKNKDSCKKLVAAKKNKPNLTAKDVDVSFSNNKVYLNAHQPAQLYQLRDRVLKAFPRVERKHVWIADGAVFMRKSADSRPIRILPSTDLQELSQYLFESLTSSVLNSNADLPVHKICSLNAQSLMAHFREFRDFFRLNPKHVIGVVESWLCDDIADQQVNLSGYINSLKTKAMFFCSGYNINSLNLDDIPRLLIAGENIEYVDSFKYLGVILEPTLLLTDQVTKVCSSASRTLYRIRQSTNCLNTALKRQLIISLVLPIFDYCAIALTNLSLSLEKKLAVALNNCIRFVLRRPLGAHINDPRLELGWLSPQNRRLYLVGCTYYGILLLGKNPLLSRNIRLNPNIARHWDNNRTDMLIAPIPRTSIYQNSFLVFGVAFWNSLPPIITSAAFEEFKTLCYNHLLGIEQAEVLSAYTS</sequence>
<organism evidence="1">
    <name type="scientific">Glyptapanteles indiensis</name>
    <name type="common">Parasitoid wasp</name>
    <dbReference type="NCBI Taxonomy" id="92994"/>
    <lineage>
        <taxon>Eukaryota</taxon>
        <taxon>Metazoa</taxon>
        <taxon>Ecdysozoa</taxon>
        <taxon>Arthropoda</taxon>
        <taxon>Hexapoda</taxon>
        <taxon>Insecta</taxon>
        <taxon>Pterygota</taxon>
        <taxon>Neoptera</taxon>
        <taxon>Endopterygota</taxon>
        <taxon>Hymenoptera</taxon>
        <taxon>Apocrita</taxon>
        <taxon>Ichneumonoidea</taxon>
        <taxon>Braconidae</taxon>
        <taxon>Microgastrinae</taxon>
        <taxon>Glyptapanteles</taxon>
    </lineage>
</organism>
<evidence type="ECO:0000313" key="1">
    <source>
        <dbReference type="EMBL" id="ACE75357.1"/>
    </source>
</evidence>